<sequence length="401" mass="44814">MVEPLALSFSSNWCSKLSLPPQPSQKVLDSCQAFFGRPLKVQDFKVSSHKFRTIFTHAAIQTANYTELDAITKFSEIVPDTIIFDDFERLAPTAATVSSSLLLGITSVPKTKFNNAIETALAYNDCYLKDTIESRLSCFTDKALVNVGSILTKLVPGRVSTELDARLAYDTAGTVAKVHDLIRLYEEVEVPKERVLFKIPATWQGIEAARLLEAEGIQTHMTFVYCFPQAAAAAQAGASVMQIFMGRLRDWARNNSGDKEIQEAVRRGEDPGISLVRKAYNYVHKNGYKAKLMAAAVRNKQDLFSILGVDYIITPVKIVQSLQESEALPDDKYSFARCLNPTDAEVFPFTENELVTWDQKMFAERLTPAAEDLLAKGLESYLSNTKRLEEYFAKIWPPPNV</sequence>
<keyword evidence="5" id="KW-0570">Pentose shunt</keyword>
<keyword evidence="4" id="KW-0963">Cytoplasm</keyword>
<evidence type="ECO:0000256" key="1">
    <source>
        <dbReference type="ARBA" id="ARBA00004857"/>
    </source>
</evidence>
<dbReference type="Pfam" id="PF00923">
    <property type="entry name" value="TAL_FSA"/>
    <property type="match status" value="1"/>
</dbReference>
<dbReference type="GO" id="GO:0005975">
    <property type="term" value="P:carbohydrate metabolic process"/>
    <property type="evidence" value="ECO:0007669"/>
    <property type="project" value="InterPro"/>
</dbReference>
<dbReference type="EMBL" id="CM035434">
    <property type="protein sequence ID" value="KAH7291516.1"/>
    <property type="molecule type" value="Genomic_DNA"/>
</dbReference>
<dbReference type="FunFam" id="3.20.20.70:FF:000163">
    <property type="entry name" value="Transaldolase B"/>
    <property type="match status" value="1"/>
</dbReference>
<evidence type="ECO:0000313" key="7">
    <source>
        <dbReference type="EMBL" id="KAH7291516.1"/>
    </source>
</evidence>
<evidence type="ECO:0000256" key="2">
    <source>
        <dbReference type="ARBA" id="ARBA00008012"/>
    </source>
</evidence>
<dbReference type="SUPFAM" id="SSF51569">
    <property type="entry name" value="Aldolase"/>
    <property type="match status" value="1"/>
</dbReference>
<dbReference type="EMBL" id="CM035434">
    <property type="protein sequence ID" value="KAH7291517.1"/>
    <property type="molecule type" value="Genomic_DNA"/>
</dbReference>
<evidence type="ECO:0000256" key="3">
    <source>
        <dbReference type="ARBA" id="ARBA00013151"/>
    </source>
</evidence>
<dbReference type="GO" id="GO:0005737">
    <property type="term" value="C:cytoplasm"/>
    <property type="evidence" value="ECO:0007669"/>
    <property type="project" value="InterPro"/>
</dbReference>
<dbReference type="EC" id="2.2.1.2" evidence="3"/>
<evidence type="ECO:0000256" key="4">
    <source>
        <dbReference type="ARBA" id="ARBA00022490"/>
    </source>
</evidence>
<reference evidence="7" key="1">
    <citation type="submission" date="2021-08" db="EMBL/GenBank/DDBJ databases">
        <title>WGS assembly of Ceratopteris richardii.</title>
        <authorList>
            <person name="Marchant D.B."/>
            <person name="Chen G."/>
            <person name="Jenkins J."/>
            <person name="Shu S."/>
            <person name="Leebens-Mack J."/>
            <person name="Grimwood J."/>
            <person name="Schmutz J."/>
            <person name="Soltis P."/>
            <person name="Soltis D."/>
            <person name="Chen Z.-H."/>
        </authorList>
    </citation>
    <scope>NUCLEOTIDE SEQUENCE</scope>
    <source>
        <strain evidence="7">Whitten #5841</strain>
        <tissue evidence="7">Leaf</tissue>
    </source>
</reference>
<dbReference type="PANTHER" id="PTHR10683">
    <property type="entry name" value="TRANSALDOLASE"/>
    <property type="match status" value="1"/>
</dbReference>
<organism evidence="7 8">
    <name type="scientific">Ceratopteris richardii</name>
    <name type="common">Triangle waterfern</name>
    <dbReference type="NCBI Taxonomy" id="49495"/>
    <lineage>
        <taxon>Eukaryota</taxon>
        <taxon>Viridiplantae</taxon>
        <taxon>Streptophyta</taxon>
        <taxon>Embryophyta</taxon>
        <taxon>Tracheophyta</taxon>
        <taxon>Polypodiopsida</taxon>
        <taxon>Polypodiidae</taxon>
        <taxon>Polypodiales</taxon>
        <taxon>Pteridineae</taxon>
        <taxon>Pteridaceae</taxon>
        <taxon>Parkerioideae</taxon>
        <taxon>Ceratopteris</taxon>
    </lineage>
</organism>
<keyword evidence="6" id="KW-0704">Schiff base</keyword>
<dbReference type="GO" id="GO:0006098">
    <property type="term" value="P:pentose-phosphate shunt"/>
    <property type="evidence" value="ECO:0007669"/>
    <property type="project" value="UniProtKB-KW"/>
</dbReference>
<evidence type="ECO:0000256" key="5">
    <source>
        <dbReference type="ARBA" id="ARBA00023126"/>
    </source>
</evidence>
<accession>A0A8T2R5A9</accession>
<dbReference type="PANTHER" id="PTHR10683:SF18">
    <property type="entry name" value="TRANSALDOLASE"/>
    <property type="match status" value="1"/>
</dbReference>
<evidence type="ECO:0000256" key="6">
    <source>
        <dbReference type="ARBA" id="ARBA00023270"/>
    </source>
</evidence>
<dbReference type="Gene3D" id="3.20.20.70">
    <property type="entry name" value="Aldolase class I"/>
    <property type="match status" value="1"/>
</dbReference>
<comment type="pathway">
    <text evidence="1">Carbohydrate degradation; pentose phosphate pathway; D-glyceraldehyde 3-phosphate and beta-D-fructose 6-phosphate from D-ribose 5-phosphate and D-xylulose 5-phosphate (non-oxidative stage): step 2/3.</text>
</comment>
<proteinExistence type="inferred from homology"/>
<dbReference type="InterPro" id="IPR013785">
    <property type="entry name" value="Aldolase_TIM"/>
</dbReference>
<dbReference type="CDD" id="cd00957">
    <property type="entry name" value="Transaldolase_TalAB"/>
    <property type="match status" value="1"/>
</dbReference>
<dbReference type="GO" id="GO:0004801">
    <property type="term" value="F:transaldolase activity"/>
    <property type="evidence" value="ECO:0007669"/>
    <property type="project" value="UniProtKB-EC"/>
</dbReference>
<dbReference type="InterPro" id="IPR001585">
    <property type="entry name" value="TAL/FSA"/>
</dbReference>
<dbReference type="AlphaFoldDB" id="A0A8T2R5A9"/>
<comment type="caution">
    <text evidence="7">The sequence shown here is derived from an EMBL/GenBank/DDBJ whole genome shotgun (WGS) entry which is preliminary data.</text>
</comment>
<name>A0A8T2R5A9_CERRI</name>
<protein>
    <recommendedName>
        <fullName evidence="3">transaldolase</fullName>
        <ecNumber evidence="3">2.2.1.2</ecNumber>
    </recommendedName>
</protein>
<comment type="similarity">
    <text evidence="2">Belongs to the transaldolase family. Type 1 subfamily.</text>
</comment>
<keyword evidence="8" id="KW-1185">Reference proteome</keyword>
<dbReference type="Proteomes" id="UP000825935">
    <property type="component" value="Chromosome 29"/>
</dbReference>
<dbReference type="OrthoDB" id="1914821at2759"/>
<dbReference type="InterPro" id="IPR004730">
    <property type="entry name" value="Transaldolase_1"/>
</dbReference>
<gene>
    <name evidence="7" type="ORF">KP509_29G020100</name>
</gene>
<dbReference type="OMA" id="THAEFLW"/>
<evidence type="ECO:0000313" key="8">
    <source>
        <dbReference type="Proteomes" id="UP000825935"/>
    </source>
</evidence>